<dbReference type="InterPro" id="IPR036196">
    <property type="entry name" value="Ptyr_pPase_sf"/>
</dbReference>
<evidence type="ECO:0000313" key="7">
    <source>
        <dbReference type="EMBL" id="KJE28317.1"/>
    </source>
</evidence>
<comment type="similarity">
    <text evidence="1">Belongs to the low molecular weight phosphotyrosine protein phosphatase family.</text>
</comment>
<evidence type="ECO:0000313" key="8">
    <source>
        <dbReference type="Proteomes" id="UP000032522"/>
    </source>
</evidence>
<dbReference type="SUPFAM" id="SSF52788">
    <property type="entry name" value="Phosphotyrosine protein phosphatases I"/>
    <property type="match status" value="1"/>
</dbReference>
<dbReference type="OrthoDB" id="9784339at2"/>
<accession>A0A0D8BY79</accession>
<feature type="active site" evidence="4">
    <location>
        <position position="15"/>
    </location>
</feature>
<keyword evidence="3" id="KW-0904">Protein phosphatase</keyword>
<comment type="caution">
    <text evidence="7">The sequence shown here is derived from an EMBL/GenBank/DDBJ whole genome shotgun (WGS) entry which is preliminary data.</text>
</comment>
<dbReference type="CDD" id="cd16344">
    <property type="entry name" value="LMWPAP"/>
    <property type="match status" value="1"/>
</dbReference>
<gene>
    <name evidence="7" type="primary">ywlE</name>
    <name evidence="7" type="ORF">LG52_3463</name>
</gene>
<dbReference type="PANTHER" id="PTHR11717">
    <property type="entry name" value="LOW MOLECULAR WEIGHT PROTEIN TYROSINE PHOSPHATASE"/>
    <property type="match status" value="1"/>
</dbReference>
<dbReference type="RefSeq" id="WP_044732837.1">
    <property type="nucleotide sequence ID" value="NZ_JYBP01000003.1"/>
</dbReference>
<feature type="domain" description="Phosphotyrosine protein phosphatase I" evidence="6">
    <location>
        <begin position="3"/>
        <end position="143"/>
    </location>
</feature>
<dbReference type="AlphaFoldDB" id="A0A0D8BY79"/>
<proteinExistence type="inferred from homology"/>
<dbReference type="PRINTS" id="PR00719">
    <property type="entry name" value="LMWPTPASE"/>
</dbReference>
<evidence type="ECO:0000256" key="4">
    <source>
        <dbReference type="PIRSR" id="PIRSR617867-1"/>
    </source>
</evidence>
<dbReference type="InterPro" id="IPR023485">
    <property type="entry name" value="Ptyr_pPase"/>
</dbReference>
<dbReference type="InterPro" id="IPR017867">
    <property type="entry name" value="Tyr_phospatase_low_mol_wt"/>
</dbReference>
<feature type="active site" description="Nucleophile" evidence="4">
    <location>
        <position position="9"/>
    </location>
</feature>
<feature type="active site" description="Proton donor" evidence="4">
    <location>
        <position position="117"/>
    </location>
</feature>
<evidence type="ECO:0000256" key="2">
    <source>
        <dbReference type="ARBA" id="ARBA00022801"/>
    </source>
</evidence>
<organism evidence="7 8">
    <name type="scientific">Geobacillus kaustophilus</name>
    <dbReference type="NCBI Taxonomy" id="1462"/>
    <lineage>
        <taxon>Bacteria</taxon>
        <taxon>Bacillati</taxon>
        <taxon>Bacillota</taxon>
        <taxon>Bacilli</taxon>
        <taxon>Bacillales</taxon>
        <taxon>Anoxybacillaceae</taxon>
        <taxon>Geobacillus</taxon>
        <taxon>Geobacillus thermoleovorans group</taxon>
    </lineage>
</organism>
<dbReference type="PANTHER" id="PTHR11717:SF31">
    <property type="entry name" value="LOW MOLECULAR WEIGHT PROTEIN-TYROSINE-PHOSPHATASE ETP-RELATED"/>
    <property type="match status" value="1"/>
</dbReference>
<name>A0A0D8BY79_GEOKU</name>
<keyword evidence="5" id="KW-0175">Coiled coil</keyword>
<dbReference type="PATRIC" id="fig|1462.6.peg.3812"/>
<evidence type="ECO:0000256" key="1">
    <source>
        <dbReference type="ARBA" id="ARBA00011063"/>
    </source>
</evidence>
<evidence type="ECO:0000259" key="6">
    <source>
        <dbReference type="SMART" id="SM00226"/>
    </source>
</evidence>
<dbReference type="EMBL" id="JYBP01000003">
    <property type="protein sequence ID" value="KJE28317.1"/>
    <property type="molecule type" value="Genomic_DNA"/>
</dbReference>
<dbReference type="GO" id="GO:0004725">
    <property type="term" value="F:protein tyrosine phosphatase activity"/>
    <property type="evidence" value="ECO:0007669"/>
    <property type="project" value="UniProtKB-EC"/>
</dbReference>
<dbReference type="Gene3D" id="3.40.50.2300">
    <property type="match status" value="1"/>
</dbReference>
<evidence type="ECO:0000256" key="3">
    <source>
        <dbReference type="ARBA" id="ARBA00022912"/>
    </source>
</evidence>
<dbReference type="EC" id="3.1.3.48" evidence="7"/>
<dbReference type="SMART" id="SM00226">
    <property type="entry name" value="LMWPc"/>
    <property type="match status" value="1"/>
</dbReference>
<reference evidence="7 8" key="1">
    <citation type="submission" date="2015-01" db="EMBL/GenBank/DDBJ databases">
        <authorList>
            <person name="Filippidou S."/>
            <person name="Jeanneret N."/>
            <person name="Russel-Delif L."/>
            <person name="Junier T."/>
            <person name="Wunderlin T."/>
            <person name="Molina V."/>
            <person name="Johnson S.L."/>
            <person name="Davenport K.W."/>
            <person name="Chain P.S."/>
            <person name="Dorador C."/>
            <person name="Junier P."/>
        </authorList>
    </citation>
    <scope>NUCLEOTIDE SEQUENCE [LARGE SCALE GENOMIC DNA]</scope>
    <source>
        <strain evidence="7 8">Et7/4</strain>
    </source>
</reference>
<dbReference type="Proteomes" id="UP000032522">
    <property type="component" value="Unassembled WGS sequence"/>
</dbReference>
<evidence type="ECO:0000256" key="5">
    <source>
        <dbReference type="SAM" id="Coils"/>
    </source>
</evidence>
<sequence>MPYRILFVCTGNTCRSPMAAALLESKQLPGVEVKSAGVFAAEGSEASVHAKAVLKEKGIEAAHRSSQLKKEHIDWATHVLAMTSGHREMIVERFPEAKDKTFTLKQFVSGTDGDIADPFGGPIEVYRAARDELEKLIDRLAEKLQTEQRG</sequence>
<dbReference type="Pfam" id="PF01451">
    <property type="entry name" value="LMWPc"/>
    <property type="match status" value="1"/>
</dbReference>
<feature type="coiled-coil region" evidence="5">
    <location>
        <begin position="123"/>
        <end position="150"/>
    </location>
</feature>
<keyword evidence="2 7" id="KW-0378">Hydrolase</keyword>
<dbReference type="InterPro" id="IPR050438">
    <property type="entry name" value="LMW_PTPase"/>
</dbReference>
<protein>
    <submittedName>
        <fullName evidence="7">Low molecular weight protein-tyrosine-phosphatase ywlE</fullName>
        <ecNumber evidence="7">3.1.3.48</ecNumber>
    </submittedName>
</protein>